<protein>
    <recommendedName>
        <fullName evidence="3">KOW domain-containing protein</fullName>
    </recommendedName>
</protein>
<reference evidence="1" key="1">
    <citation type="submission" date="2020-05" db="EMBL/GenBank/DDBJ databases">
        <title>Mycena genomes resolve the evolution of fungal bioluminescence.</title>
        <authorList>
            <person name="Tsai I.J."/>
        </authorList>
    </citation>
    <scope>NUCLEOTIDE SEQUENCE</scope>
    <source>
        <strain evidence="1">110903Hualien_Pintung</strain>
    </source>
</reference>
<proteinExistence type="predicted"/>
<organism evidence="1 2">
    <name type="scientific">Mycena chlorophos</name>
    <name type="common">Agaric fungus</name>
    <name type="synonym">Agaricus chlorophos</name>
    <dbReference type="NCBI Taxonomy" id="658473"/>
    <lineage>
        <taxon>Eukaryota</taxon>
        <taxon>Fungi</taxon>
        <taxon>Dikarya</taxon>
        <taxon>Basidiomycota</taxon>
        <taxon>Agaricomycotina</taxon>
        <taxon>Agaricomycetes</taxon>
        <taxon>Agaricomycetidae</taxon>
        <taxon>Agaricales</taxon>
        <taxon>Marasmiineae</taxon>
        <taxon>Mycenaceae</taxon>
        <taxon>Mycena</taxon>
    </lineage>
</organism>
<keyword evidence="2" id="KW-1185">Reference proteome</keyword>
<evidence type="ECO:0000313" key="2">
    <source>
        <dbReference type="Proteomes" id="UP000613580"/>
    </source>
</evidence>
<name>A0A8H6SAH8_MYCCL</name>
<sequence>MSCLPLTRHLRHGPAHMKSLHDLLRDSTPASVDSPSRRWIFKYHLTTRPEEPCPPLAVLHGRHDNTTARWYVNPSMPLGLLCLLLNQPLLPLCLPPRPCLRSRLHRFRTSPLLPPISNGFRYKPTSRICFPANLFFPTGCLASRTNLPHAPLFAKLRCPALRTSPHVHDPSRSPPLHTLARWRLSPLAANLTTAGYGSGGFSIAPGTRVVLVDPPQYMAMFVDGYVLDFPFPGTARVRIALRGCALRHEHPSLVDDLASPCDVDDYVVLPTKHLRRHVFGGRCFPSLGDRVESPDRVAPYRAGYVASIDPSPSDPMPGPSLSFRDFRDGVTRSLLLTRSQPCFSRGDRVLVCGGPYAGYRGVVTREICLASQFGPEFSTAGAFSVRLISAPSNTDASCLKSLVSVLRQDITFPPPIISPSIPPAPLELPPSPPLDETWLCAPELLEKRLDVFVLTSSDASSRTSSPPRSGFVELDRFFRPQRVDLTVLVHFDGRPAHASSCAFAAANPDLV</sequence>
<dbReference type="AlphaFoldDB" id="A0A8H6SAH8"/>
<gene>
    <name evidence="1" type="ORF">HMN09_01158400</name>
</gene>
<evidence type="ECO:0000313" key="1">
    <source>
        <dbReference type="EMBL" id="KAF7294295.1"/>
    </source>
</evidence>
<accession>A0A8H6SAH8</accession>
<dbReference type="EMBL" id="JACAZE010000019">
    <property type="protein sequence ID" value="KAF7294295.1"/>
    <property type="molecule type" value="Genomic_DNA"/>
</dbReference>
<evidence type="ECO:0008006" key="3">
    <source>
        <dbReference type="Google" id="ProtNLM"/>
    </source>
</evidence>
<comment type="caution">
    <text evidence="1">The sequence shown here is derived from an EMBL/GenBank/DDBJ whole genome shotgun (WGS) entry which is preliminary data.</text>
</comment>
<dbReference type="Proteomes" id="UP000613580">
    <property type="component" value="Unassembled WGS sequence"/>
</dbReference>